<dbReference type="PANTHER" id="PTHR43065:SF42">
    <property type="entry name" value="TWO-COMPONENT SENSOR PPRA"/>
    <property type="match status" value="1"/>
</dbReference>
<keyword evidence="17" id="KW-1185">Reference proteome</keyword>
<dbReference type="NCBIfam" id="TIGR00229">
    <property type="entry name" value="sensory_box"/>
    <property type="match status" value="1"/>
</dbReference>
<comment type="catalytic activity">
    <reaction evidence="1">
        <text>ATP + protein L-histidine = ADP + protein N-phospho-L-histidine.</text>
        <dbReference type="EC" id="2.7.13.3"/>
    </reaction>
</comment>
<keyword evidence="9" id="KW-0175">Coiled coil</keyword>
<dbReference type="SUPFAM" id="SSF55874">
    <property type="entry name" value="ATPase domain of HSP90 chaperone/DNA topoisomerase II/histidine kinase"/>
    <property type="match status" value="1"/>
</dbReference>
<evidence type="ECO:0000259" key="13">
    <source>
        <dbReference type="PROSITE" id="PS50110"/>
    </source>
</evidence>
<dbReference type="InterPro" id="IPR011006">
    <property type="entry name" value="CheY-like_superfamily"/>
</dbReference>
<dbReference type="Gene3D" id="3.30.565.10">
    <property type="entry name" value="Histidine kinase-like ATPase, C-terminal domain"/>
    <property type="match status" value="1"/>
</dbReference>
<keyword evidence="5 11" id="KW-0812">Transmembrane</keyword>
<dbReference type="Gene3D" id="1.10.287.130">
    <property type="match status" value="1"/>
</dbReference>
<feature type="domain" description="Histidine kinase" evidence="12">
    <location>
        <begin position="484"/>
        <end position="709"/>
    </location>
</feature>
<feature type="domain" description="Response regulatory" evidence="13">
    <location>
        <begin position="730"/>
        <end position="845"/>
    </location>
</feature>
<dbReference type="EC" id="2.7.13.3" evidence="3"/>
<dbReference type="GO" id="GO:0000155">
    <property type="term" value="F:phosphorelay sensor kinase activity"/>
    <property type="evidence" value="ECO:0007669"/>
    <property type="project" value="InterPro"/>
</dbReference>
<evidence type="ECO:0000259" key="14">
    <source>
        <dbReference type="PROSITE" id="PS50112"/>
    </source>
</evidence>
<protein>
    <recommendedName>
        <fullName evidence="3">histidine kinase</fullName>
        <ecNumber evidence="3">2.7.13.3</ecNumber>
    </recommendedName>
</protein>
<evidence type="ECO:0000256" key="11">
    <source>
        <dbReference type="SAM" id="Phobius"/>
    </source>
</evidence>
<evidence type="ECO:0000256" key="9">
    <source>
        <dbReference type="SAM" id="Coils"/>
    </source>
</evidence>
<dbReference type="Pfam" id="PF00512">
    <property type="entry name" value="HisKA"/>
    <property type="match status" value="1"/>
</dbReference>
<evidence type="ECO:0000256" key="5">
    <source>
        <dbReference type="ARBA" id="ARBA00022692"/>
    </source>
</evidence>
<evidence type="ECO:0000313" key="17">
    <source>
        <dbReference type="Proteomes" id="UP000811899"/>
    </source>
</evidence>
<dbReference type="Gene3D" id="3.30.450.20">
    <property type="entry name" value="PAS domain"/>
    <property type="match status" value="1"/>
</dbReference>
<dbReference type="InterPro" id="IPR004358">
    <property type="entry name" value="Sig_transdc_His_kin-like_C"/>
</dbReference>
<organism evidence="16 17">
    <name type="scientific">Geoanaerobacter pelophilus</name>
    <dbReference type="NCBI Taxonomy" id="60036"/>
    <lineage>
        <taxon>Bacteria</taxon>
        <taxon>Pseudomonadati</taxon>
        <taxon>Thermodesulfobacteriota</taxon>
        <taxon>Desulfuromonadia</taxon>
        <taxon>Geobacterales</taxon>
        <taxon>Geobacteraceae</taxon>
        <taxon>Geoanaerobacter</taxon>
    </lineage>
</organism>
<dbReference type="SMART" id="SM01079">
    <property type="entry name" value="CHASE"/>
    <property type="match status" value="1"/>
</dbReference>
<keyword evidence="7 11" id="KW-0472">Membrane</keyword>
<evidence type="ECO:0000256" key="7">
    <source>
        <dbReference type="ARBA" id="ARBA00023136"/>
    </source>
</evidence>
<dbReference type="CDD" id="cd00156">
    <property type="entry name" value="REC"/>
    <property type="match status" value="1"/>
</dbReference>
<feature type="modified residue" description="4-aspartylphosphate" evidence="8">
    <location>
        <position position="780"/>
    </location>
</feature>
<dbReference type="CDD" id="cd00082">
    <property type="entry name" value="HisKA"/>
    <property type="match status" value="1"/>
</dbReference>
<keyword evidence="4 8" id="KW-0597">Phosphoprotein</keyword>
<comment type="subcellular location">
    <subcellularLocation>
        <location evidence="2">Membrane</location>
    </subcellularLocation>
</comment>
<dbReference type="Pfam" id="PF02518">
    <property type="entry name" value="HATPase_c"/>
    <property type="match status" value="1"/>
</dbReference>
<dbReference type="SMART" id="SM00387">
    <property type="entry name" value="HATPase_c"/>
    <property type="match status" value="1"/>
</dbReference>
<dbReference type="InterPro" id="IPR036097">
    <property type="entry name" value="HisK_dim/P_sf"/>
</dbReference>
<dbReference type="SMART" id="SM00091">
    <property type="entry name" value="PAS"/>
    <property type="match status" value="1"/>
</dbReference>
<sequence>MISRETGGTNKPSSMQNAEGDHGEQLQRSRMLKVWIATVAALLAGMLLSGTAVWLYETNRMQQHRQAVAELTNQVADDLHDNLNRSLSSTYALAAVIRQNNGNIANFPQLATEMLTLYPGIGNLQIAPKGIVSQIVPLAGNEKAIGHNLLEDTKRNKEALQAVQTRALTLAGPFELIQGGKATIGRLPIFLHDRNGADYFWGFSIALIRIQEFLKVANIQRIADKGCSYEISRIHPDSGKKDVFASSGKPLTEPVKRKIKVPNGEWTLAVEPLGGWYSLSIVLAEALFILLFSSLTALAVRWLTRQPIILQQMVDERTGELSSTNAKLQTEIKERKHAEEELLASENKLRSIFASLTDVIIILDENGRYIEIAPTSTDQLYRPTEELLGKGVTEVFPPEQAEFFIATIRRTLVSGQMTSVDYQLTIGDEPCWFTGNVSRLTATTVVWSARNITQRKKSEEERLQLEKQLLHTQKLESLGVLAGGIAHDFNNILTAIIGNADLALARLTPESPVIEHLQRIEKAATRASDLARQMLAYSGKGRFVIEELDLNRLLEEMGHMLEVSISKKAVLRYNLQRPLPAITADATQIRQIIMNLVINASEAIGDKSGIIAITTGCLELTENYRKHLFHDEQMPDGVYVFAEIADTGCGMNKETLAKVFDPFFTTKFTGRGLGMAAVLGIVRGHKGAIKVYSEEGKGTTFKVLFPAGAQPFAPCTRSEDLSKEWRGSGTVLLVDDEATILELGSEMLRELGYEVITARDGREGLHEFTSRDNIGIVILDLTMPHMDGEQCFRELRQINPEVRVIMSSGFNEQEVTQKFVGKGLAGFIQKPYKLSELRKVLMNLSR</sequence>
<dbReference type="CDD" id="cd00130">
    <property type="entry name" value="PAS"/>
    <property type="match status" value="1"/>
</dbReference>
<evidence type="ECO:0000256" key="2">
    <source>
        <dbReference type="ARBA" id="ARBA00004370"/>
    </source>
</evidence>
<dbReference type="InterPro" id="IPR003661">
    <property type="entry name" value="HisK_dim/P_dom"/>
</dbReference>
<accession>A0AAW4L0E3</accession>
<dbReference type="Pfam" id="PF08448">
    <property type="entry name" value="PAS_4"/>
    <property type="match status" value="1"/>
</dbReference>
<evidence type="ECO:0000256" key="1">
    <source>
        <dbReference type="ARBA" id="ARBA00000085"/>
    </source>
</evidence>
<feature type="coiled-coil region" evidence="9">
    <location>
        <begin position="321"/>
        <end position="348"/>
    </location>
</feature>
<evidence type="ECO:0000259" key="12">
    <source>
        <dbReference type="PROSITE" id="PS50109"/>
    </source>
</evidence>
<dbReference type="Gene3D" id="3.40.50.2300">
    <property type="match status" value="1"/>
</dbReference>
<dbReference type="InterPro" id="IPR036890">
    <property type="entry name" value="HATPase_C_sf"/>
</dbReference>
<dbReference type="InterPro" id="IPR013656">
    <property type="entry name" value="PAS_4"/>
</dbReference>
<dbReference type="PROSITE" id="PS50110">
    <property type="entry name" value="RESPONSE_REGULATORY"/>
    <property type="match status" value="1"/>
</dbReference>
<dbReference type="InterPro" id="IPR035965">
    <property type="entry name" value="PAS-like_dom_sf"/>
</dbReference>
<proteinExistence type="predicted"/>
<gene>
    <name evidence="16" type="ORF">KI809_04880</name>
</gene>
<dbReference type="PROSITE" id="PS50839">
    <property type="entry name" value="CHASE"/>
    <property type="match status" value="1"/>
</dbReference>
<dbReference type="Pfam" id="PF03924">
    <property type="entry name" value="CHASE"/>
    <property type="match status" value="1"/>
</dbReference>
<dbReference type="SUPFAM" id="SSF52172">
    <property type="entry name" value="CheY-like"/>
    <property type="match status" value="1"/>
</dbReference>
<dbReference type="InterPro" id="IPR001789">
    <property type="entry name" value="Sig_transdc_resp-reg_receiver"/>
</dbReference>
<dbReference type="InterPro" id="IPR042240">
    <property type="entry name" value="CHASE_sf"/>
</dbReference>
<dbReference type="EMBL" id="JAHCVJ010000001">
    <property type="protein sequence ID" value="MBT0663632.1"/>
    <property type="molecule type" value="Genomic_DNA"/>
</dbReference>
<evidence type="ECO:0000259" key="15">
    <source>
        <dbReference type="PROSITE" id="PS50839"/>
    </source>
</evidence>
<dbReference type="PRINTS" id="PR00344">
    <property type="entry name" value="BCTRLSENSOR"/>
</dbReference>
<dbReference type="GO" id="GO:0016020">
    <property type="term" value="C:membrane"/>
    <property type="evidence" value="ECO:0007669"/>
    <property type="project" value="UniProtKB-SubCell"/>
</dbReference>
<dbReference type="PANTHER" id="PTHR43065">
    <property type="entry name" value="SENSOR HISTIDINE KINASE"/>
    <property type="match status" value="1"/>
</dbReference>
<feature type="region of interest" description="Disordered" evidence="10">
    <location>
        <begin position="1"/>
        <end position="24"/>
    </location>
</feature>
<dbReference type="PROSITE" id="PS50112">
    <property type="entry name" value="PAS"/>
    <property type="match status" value="1"/>
</dbReference>
<dbReference type="Proteomes" id="UP000811899">
    <property type="component" value="Unassembled WGS sequence"/>
</dbReference>
<comment type="caution">
    <text evidence="16">The sequence shown here is derived from an EMBL/GenBank/DDBJ whole genome shotgun (WGS) entry which is preliminary data.</text>
</comment>
<evidence type="ECO:0000256" key="10">
    <source>
        <dbReference type="SAM" id="MobiDB-lite"/>
    </source>
</evidence>
<dbReference type="Gene3D" id="3.30.450.350">
    <property type="entry name" value="CHASE domain"/>
    <property type="match status" value="1"/>
</dbReference>
<evidence type="ECO:0000256" key="4">
    <source>
        <dbReference type="ARBA" id="ARBA00022553"/>
    </source>
</evidence>
<name>A0AAW4L0E3_9BACT</name>
<dbReference type="Pfam" id="PF00072">
    <property type="entry name" value="Response_reg"/>
    <property type="match status" value="1"/>
</dbReference>
<dbReference type="InterPro" id="IPR006189">
    <property type="entry name" value="CHASE_dom"/>
</dbReference>
<feature type="compositionally biased region" description="Polar residues" evidence="10">
    <location>
        <begin position="1"/>
        <end position="17"/>
    </location>
</feature>
<dbReference type="SUPFAM" id="SSF55785">
    <property type="entry name" value="PYP-like sensor domain (PAS domain)"/>
    <property type="match status" value="1"/>
</dbReference>
<dbReference type="AlphaFoldDB" id="A0AAW4L0E3"/>
<feature type="domain" description="CHASE" evidence="15">
    <location>
        <begin position="128"/>
        <end position="224"/>
    </location>
</feature>
<evidence type="ECO:0000256" key="8">
    <source>
        <dbReference type="PROSITE-ProRule" id="PRU00169"/>
    </source>
</evidence>
<keyword evidence="6 11" id="KW-1133">Transmembrane helix</keyword>
<feature type="domain" description="PAS" evidence="14">
    <location>
        <begin position="345"/>
        <end position="415"/>
    </location>
</feature>
<dbReference type="SMART" id="SM00448">
    <property type="entry name" value="REC"/>
    <property type="match status" value="1"/>
</dbReference>
<dbReference type="RefSeq" id="WP_214170353.1">
    <property type="nucleotide sequence ID" value="NZ_JAHCVJ010000001.1"/>
</dbReference>
<reference evidence="16 17" key="1">
    <citation type="submission" date="2021-05" db="EMBL/GenBank/DDBJ databases">
        <title>The draft genome of Geobacter pelophilus DSM 12255.</title>
        <authorList>
            <person name="Xu Z."/>
            <person name="Masuda Y."/>
            <person name="Itoh H."/>
            <person name="Senoo K."/>
        </authorList>
    </citation>
    <scope>NUCLEOTIDE SEQUENCE [LARGE SCALE GENOMIC DNA]</scope>
    <source>
        <strain evidence="16 17">DSM 12255</strain>
    </source>
</reference>
<dbReference type="InterPro" id="IPR000014">
    <property type="entry name" value="PAS"/>
</dbReference>
<dbReference type="SUPFAM" id="SSF47384">
    <property type="entry name" value="Homodimeric domain of signal transducing histidine kinase"/>
    <property type="match status" value="1"/>
</dbReference>
<feature type="transmembrane region" description="Helical" evidence="11">
    <location>
        <begin position="34"/>
        <end position="56"/>
    </location>
</feature>
<evidence type="ECO:0000256" key="6">
    <source>
        <dbReference type="ARBA" id="ARBA00022989"/>
    </source>
</evidence>
<dbReference type="SMART" id="SM00388">
    <property type="entry name" value="HisKA"/>
    <property type="match status" value="1"/>
</dbReference>
<evidence type="ECO:0000313" key="16">
    <source>
        <dbReference type="EMBL" id="MBT0663632.1"/>
    </source>
</evidence>
<dbReference type="InterPro" id="IPR003594">
    <property type="entry name" value="HATPase_dom"/>
</dbReference>
<evidence type="ECO:0000256" key="3">
    <source>
        <dbReference type="ARBA" id="ARBA00012438"/>
    </source>
</evidence>
<dbReference type="PROSITE" id="PS50109">
    <property type="entry name" value="HIS_KIN"/>
    <property type="match status" value="1"/>
</dbReference>
<dbReference type="InterPro" id="IPR005467">
    <property type="entry name" value="His_kinase_dom"/>
</dbReference>